<evidence type="ECO:0000259" key="4">
    <source>
        <dbReference type="Pfam" id="PF20656"/>
    </source>
</evidence>
<dbReference type="Pfam" id="PF20656">
    <property type="entry name" value="MS_N"/>
    <property type="match status" value="1"/>
</dbReference>
<evidence type="ECO:0000313" key="6">
    <source>
        <dbReference type="Proteomes" id="UP001500368"/>
    </source>
</evidence>
<evidence type="ECO:0000256" key="1">
    <source>
        <dbReference type="ARBA" id="ARBA00006394"/>
    </source>
</evidence>
<protein>
    <recommendedName>
        <fullName evidence="2">malate synthase</fullName>
        <ecNumber evidence="2">2.3.3.9</ecNumber>
    </recommendedName>
</protein>
<dbReference type="Pfam" id="PF01274">
    <property type="entry name" value="MS_TIM-barrel"/>
    <property type="match status" value="1"/>
</dbReference>
<dbReference type="InterPro" id="IPR006252">
    <property type="entry name" value="Malate_synthA"/>
</dbReference>
<reference evidence="6" key="1">
    <citation type="journal article" date="2019" name="Int. J. Syst. Evol. Microbiol.">
        <title>The Global Catalogue of Microorganisms (GCM) 10K type strain sequencing project: providing services to taxonomists for standard genome sequencing and annotation.</title>
        <authorList>
            <consortium name="The Broad Institute Genomics Platform"/>
            <consortium name="The Broad Institute Genome Sequencing Center for Infectious Disease"/>
            <person name="Wu L."/>
            <person name="Ma J."/>
        </authorList>
    </citation>
    <scope>NUCLEOTIDE SEQUENCE [LARGE SCALE GENOMIC DNA]</scope>
    <source>
        <strain evidence="6">JCM 19129</strain>
    </source>
</reference>
<dbReference type="EMBL" id="BAABLW010000007">
    <property type="protein sequence ID" value="GAA4922347.1"/>
    <property type="molecule type" value="Genomic_DNA"/>
</dbReference>
<sequence>MSIEINGIALSSQRAPRQNEVLTADALSFLAALHRQFWARVTELEEAGALSEGVSVAVQDGDDVVELSWNAFMAHLLSTPPSTIVRPRGLARREQRMLCQGTPLSAGLVDLGLYLHRNARRLLAEGRAPFVELPLLESEEEVQLWQDIFTAAERLLGLPARSVRAIHLQPKQRAFHREQTRLAA</sequence>
<keyword evidence="6" id="KW-1185">Reference proteome</keyword>
<comment type="caution">
    <text evidence="5">The sequence shown here is derived from an EMBL/GenBank/DDBJ whole genome shotgun (WGS) entry which is preliminary data.</text>
</comment>
<dbReference type="RefSeq" id="WP_345477781.1">
    <property type="nucleotide sequence ID" value="NZ_BAABLW010000007.1"/>
</dbReference>
<dbReference type="InterPro" id="IPR001465">
    <property type="entry name" value="Malate_synthase_TIM"/>
</dbReference>
<dbReference type="Gene3D" id="3.20.20.360">
    <property type="entry name" value="Malate synthase, domain 3"/>
    <property type="match status" value="1"/>
</dbReference>
<feature type="domain" description="Malate synthase TIM barrel" evidence="3">
    <location>
        <begin position="84"/>
        <end position="168"/>
    </location>
</feature>
<dbReference type="PANTHER" id="PTHR42902">
    <property type="entry name" value="MALATE SYNTHASE"/>
    <property type="match status" value="1"/>
</dbReference>
<dbReference type="SUPFAM" id="SSF51645">
    <property type="entry name" value="Malate synthase G"/>
    <property type="match status" value="1"/>
</dbReference>
<dbReference type="PANTHER" id="PTHR42902:SF1">
    <property type="entry name" value="MALATE SYNTHASE 1-RELATED"/>
    <property type="match status" value="1"/>
</dbReference>
<dbReference type="InterPro" id="IPR048356">
    <property type="entry name" value="MS_N"/>
</dbReference>
<dbReference type="Proteomes" id="UP001500368">
    <property type="component" value="Unassembled WGS sequence"/>
</dbReference>
<dbReference type="InterPro" id="IPR046363">
    <property type="entry name" value="MS_N_TIM-barrel_dom"/>
</dbReference>
<name>A0ABP9G1X4_9MICC</name>
<comment type="similarity">
    <text evidence="1">Belongs to the malate synthase family.</text>
</comment>
<feature type="domain" description="Malate synthase N-terminal" evidence="4">
    <location>
        <begin position="15"/>
        <end position="44"/>
    </location>
</feature>
<evidence type="ECO:0000313" key="5">
    <source>
        <dbReference type="EMBL" id="GAA4922347.1"/>
    </source>
</evidence>
<organism evidence="5 6">
    <name type="scientific">Nesterenkonia rhizosphaerae</name>
    <dbReference type="NCBI Taxonomy" id="1348272"/>
    <lineage>
        <taxon>Bacteria</taxon>
        <taxon>Bacillati</taxon>
        <taxon>Actinomycetota</taxon>
        <taxon>Actinomycetes</taxon>
        <taxon>Micrococcales</taxon>
        <taxon>Micrococcaceae</taxon>
        <taxon>Nesterenkonia</taxon>
    </lineage>
</organism>
<proteinExistence type="inferred from homology"/>
<dbReference type="InterPro" id="IPR011076">
    <property type="entry name" value="Malate_synth_sf"/>
</dbReference>
<gene>
    <name evidence="5" type="ORF">GCM10025790_18960</name>
</gene>
<evidence type="ECO:0000259" key="3">
    <source>
        <dbReference type="Pfam" id="PF01274"/>
    </source>
</evidence>
<evidence type="ECO:0000256" key="2">
    <source>
        <dbReference type="ARBA" id="ARBA00012636"/>
    </source>
</evidence>
<dbReference type="EC" id="2.3.3.9" evidence="2"/>
<accession>A0ABP9G1X4</accession>